<evidence type="ECO:0000313" key="4">
    <source>
        <dbReference type="Proteomes" id="UP000321570"/>
    </source>
</evidence>
<evidence type="ECO:0000313" key="3">
    <source>
        <dbReference type="EMBL" id="VUZ51568.1"/>
    </source>
</evidence>
<name>A0A564YY42_HYMDI</name>
<dbReference type="EMBL" id="CABIJS010000444">
    <property type="protein sequence ID" value="VUZ51568.1"/>
    <property type="molecule type" value="Genomic_DNA"/>
</dbReference>
<protein>
    <submittedName>
        <fullName evidence="3">Uncharacterized protein</fullName>
    </submittedName>
</protein>
<feature type="region of interest" description="Disordered" evidence="1">
    <location>
        <begin position="467"/>
        <end position="490"/>
    </location>
</feature>
<accession>A0A564YY42</accession>
<organism evidence="3 4">
    <name type="scientific">Hymenolepis diminuta</name>
    <name type="common">Rat tapeworm</name>
    <dbReference type="NCBI Taxonomy" id="6216"/>
    <lineage>
        <taxon>Eukaryota</taxon>
        <taxon>Metazoa</taxon>
        <taxon>Spiralia</taxon>
        <taxon>Lophotrochozoa</taxon>
        <taxon>Platyhelminthes</taxon>
        <taxon>Cestoda</taxon>
        <taxon>Eucestoda</taxon>
        <taxon>Cyclophyllidea</taxon>
        <taxon>Hymenolepididae</taxon>
        <taxon>Hymenolepis</taxon>
    </lineage>
</organism>
<keyword evidence="2" id="KW-0812">Transmembrane</keyword>
<gene>
    <name evidence="3" type="ORF">WMSIL1_LOCUS10522</name>
</gene>
<keyword evidence="2" id="KW-0472">Membrane</keyword>
<keyword evidence="4" id="KW-1185">Reference proteome</keyword>
<feature type="region of interest" description="Disordered" evidence="1">
    <location>
        <begin position="613"/>
        <end position="632"/>
    </location>
</feature>
<evidence type="ECO:0000256" key="1">
    <source>
        <dbReference type="SAM" id="MobiDB-lite"/>
    </source>
</evidence>
<evidence type="ECO:0000256" key="2">
    <source>
        <dbReference type="SAM" id="Phobius"/>
    </source>
</evidence>
<dbReference type="Proteomes" id="UP000321570">
    <property type="component" value="Unassembled WGS sequence"/>
</dbReference>
<proteinExistence type="predicted"/>
<feature type="transmembrane region" description="Helical" evidence="2">
    <location>
        <begin position="101"/>
        <end position="118"/>
    </location>
</feature>
<reference evidence="3 4" key="1">
    <citation type="submission" date="2019-07" db="EMBL/GenBank/DDBJ databases">
        <authorList>
            <person name="Jastrzebski P J."/>
            <person name="Paukszto L."/>
            <person name="Jastrzebski P J."/>
        </authorList>
    </citation>
    <scope>NUCLEOTIDE SEQUENCE [LARGE SCALE GENOMIC DNA]</scope>
    <source>
        <strain evidence="3 4">WMS-il1</strain>
    </source>
</reference>
<dbReference type="AlphaFoldDB" id="A0A564YY42"/>
<keyword evidence="2" id="KW-1133">Transmembrane helix</keyword>
<sequence length="649" mass="72773">MAKTAQLTWGLSLRLLKIPFVVLDPQFAKRSLSSPSLPTGLKLRSRRLVRQPCSHDSALQIPKNKLSNDDIELDFIFDSPHFTPQFIQEQDRMTTAGGMRFIVYLVSLALSLAALSTLKLHKLLEWLTMDSDVSTKKSNITRQELQTKSSLISEILQAASQWYSQREEFSMTASNTSSYFQSEVYPSETSHSAPTSPVKSKFYSEKSDLQGKLHRRCNSDSLASIPPLSRLWIKSPQVNVEIRTQVASGTNSWCLSVDLSPTSLIFDIAGLCLASANRNCQLSVSTRPPPYSFCHRNNSFPRSSILVAHATPLTPNLPSPLPTMKPSTPYRPFPHSMEPQNPISSTSLHSIIEEAVKEPEIASFIKEPCVMCIAPISSIPIATFNLPTPKAPIIRRDCGVDTRILTRDCACSPIPFSETAEDSSEIGEHSDADGLELDDEGVYFAYDYPDHISYLDEADYEDIDEIEPHSASQKPEDSSTEQEETQQKGEGFSNLVSLIKGISDDLLQLESGCQELIQRVHVNRIELDRVNDSLSYVWNYKDSEERMEKSWSSAYSSNVFSHRYTPMGASFISTTSSCCACNCHSPEQEPNCQSNREPDMLYLPTLPFDDYEYPEMHDNQQYPPHHLSRNSSHRCLLPKSSSFQNGVLN</sequence>